<dbReference type="AlphaFoldDB" id="A0A840HZA8"/>
<proteinExistence type="predicted"/>
<dbReference type="Gene3D" id="2.30.130.30">
    <property type="entry name" value="Hypothetical protein"/>
    <property type="match status" value="1"/>
</dbReference>
<name>A0A840HZA8_9SPHN</name>
<reference evidence="1 2" key="1">
    <citation type="submission" date="2020-08" db="EMBL/GenBank/DDBJ databases">
        <title>Genomic Encyclopedia of Type Strains, Phase IV (KMG-IV): sequencing the most valuable type-strain genomes for metagenomic binning, comparative biology and taxonomic classification.</title>
        <authorList>
            <person name="Goeker M."/>
        </authorList>
    </citation>
    <scope>NUCLEOTIDE SEQUENCE [LARGE SCALE GENOMIC DNA]</scope>
    <source>
        <strain evidence="1 2">DSM 7465</strain>
    </source>
</reference>
<comment type="caution">
    <text evidence="1">The sequence shown here is derived from an EMBL/GenBank/DDBJ whole genome shotgun (WGS) entry which is preliminary data.</text>
</comment>
<protein>
    <submittedName>
        <fullName evidence="1">Putative transcriptional regulator</fullName>
    </submittedName>
</protein>
<gene>
    <name evidence="1" type="ORF">HNQ99_003082</name>
</gene>
<dbReference type="Proteomes" id="UP000575068">
    <property type="component" value="Unassembled WGS sequence"/>
</dbReference>
<evidence type="ECO:0000313" key="2">
    <source>
        <dbReference type="Proteomes" id="UP000575068"/>
    </source>
</evidence>
<evidence type="ECO:0000313" key="1">
    <source>
        <dbReference type="EMBL" id="MBB4642746.1"/>
    </source>
</evidence>
<organism evidence="1 2">
    <name type="scientific">Rhizorhapis suberifaciens</name>
    <name type="common">corky root of lettuce</name>
    <dbReference type="NCBI Taxonomy" id="13656"/>
    <lineage>
        <taxon>Bacteria</taxon>
        <taxon>Pseudomonadati</taxon>
        <taxon>Pseudomonadota</taxon>
        <taxon>Alphaproteobacteria</taxon>
        <taxon>Sphingomonadales</taxon>
        <taxon>Sphingomonadaceae</taxon>
        <taxon>Rhizorhapis</taxon>
    </lineage>
</organism>
<dbReference type="RefSeq" id="WP_184477101.1">
    <property type="nucleotide sequence ID" value="NZ_JACHOV010000014.1"/>
</dbReference>
<accession>A0A840HZA8</accession>
<keyword evidence="2" id="KW-1185">Reference proteome</keyword>
<dbReference type="EMBL" id="JACHOV010000014">
    <property type="protein sequence ID" value="MBB4642746.1"/>
    <property type="molecule type" value="Genomic_DNA"/>
</dbReference>
<sequence>MSEENVAQKQRGHSVVYSFFNKWEAPLRSGKVHVFFRKRFPSKSPVRVYFYIGAPVMAVVGSAKISKIERVSADQALSLAPRGCISEDELAKYLADRDSVGAIHMEDFIFFDKPVQADEISSRMVFSPPQNFQNISAEDEEMLMEMGR</sequence>